<dbReference type="Proteomes" id="UP000178606">
    <property type="component" value="Unassembled WGS sequence"/>
</dbReference>
<dbReference type="SMART" id="SM00939">
    <property type="entry name" value="PepX_C"/>
    <property type="match status" value="1"/>
</dbReference>
<proteinExistence type="predicted"/>
<evidence type="ECO:0000256" key="1">
    <source>
        <dbReference type="ARBA" id="ARBA00022801"/>
    </source>
</evidence>
<dbReference type="Gene3D" id="3.40.50.1820">
    <property type="entry name" value="alpha/beta hydrolase"/>
    <property type="match status" value="1"/>
</dbReference>
<protein>
    <recommendedName>
        <fullName evidence="2">Xaa-Pro dipeptidyl-peptidase C-terminal domain-containing protein</fullName>
    </recommendedName>
</protein>
<dbReference type="Gene3D" id="2.60.120.260">
    <property type="entry name" value="Galactose-binding domain-like"/>
    <property type="match status" value="1"/>
</dbReference>
<dbReference type="InterPro" id="IPR005674">
    <property type="entry name" value="CocE/Ser_esterase"/>
</dbReference>
<comment type="caution">
    <text evidence="3">The sequence shown here is derived from an EMBL/GenBank/DDBJ whole genome shotgun (WGS) entry which is preliminary data.</text>
</comment>
<organism evidence="3 4">
    <name type="scientific">Handelsmanbacteria sp. (strain RIFCSPLOWO2_12_FULL_64_10)</name>
    <dbReference type="NCBI Taxonomy" id="1817868"/>
    <lineage>
        <taxon>Bacteria</taxon>
        <taxon>Candidatus Handelsmaniibacteriota</taxon>
    </lineage>
</organism>
<dbReference type="SUPFAM" id="SSF49785">
    <property type="entry name" value="Galactose-binding domain-like"/>
    <property type="match status" value="1"/>
</dbReference>
<dbReference type="InterPro" id="IPR008979">
    <property type="entry name" value="Galactose-bd-like_sf"/>
</dbReference>
<evidence type="ECO:0000259" key="2">
    <source>
        <dbReference type="SMART" id="SM00939"/>
    </source>
</evidence>
<dbReference type="EMBL" id="MFKF01000357">
    <property type="protein sequence ID" value="OGG45919.1"/>
    <property type="molecule type" value="Genomic_DNA"/>
</dbReference>
<dbReference type="AlphaFoldDB" id="A0A1F6C9R7"/>
<dbReference type="GO" id="GO:0008239">
    <property type="term" value="F:dipeptidyl-peptidase activity"/>
    <property type="evidence" value="ECO:0007669"/>
    <property type="project" value="InterPro"/>
</dbReference>
<dbReference type="SUPFAM" id="SSF53474">
    <property type="entry name" value="alpha/beta-Hydrolases"/>
    <property type="match status" value="1"/>
</dbReference>
<sequence length="583" mass="65528">MPRKDAGSRPVREVIVRRNVMVPMRDGTRLAADIYLPRGVRRAPVLIERTPYNKQSSSEVAVKAPEYFVSRGYAVVIQDVRGRFASEGGFIPFHDDGWGANRDGYDTAEWAAAEPWSNGKVGTIGGSYSGATQYRMASTRSPHLVAQYVRESSSDYHEEWVYRGGAFELAFSLGWALNVTRSNLAQLASGADLERLRGVLDQGVKDVAQWQRHLPLADFPLIAGLSDWYRAWLRHPDDGPFWWQWNIAHRHAEIDVPIYHLGGWFDIFLRGTLENYAGIRRRGGPRAQGAQRLIVGPWVHGPGGIGSSRHGEVDFGQTAAQDFNGLRLRWFDYWLKGMDTGVMDEPPVRLFTMGVNRWRDEEAWPLPDTRYTPCYFRGGKSRSARSLNDGRLSFDGPLEAESPDSFVYDPDHPVPTKGGNTLNIPGGAYDQREVERLCLTYTSDPLRRDLDVTGPVTCVLYGMSSTPDTDWVVRLSDVSPDGCSRNVCDGILRARYRESRQHPSLIAPNQVYRYEVDLWATSNVFRAGHCVRVTVTSSNFPRFDRNLNTGGPCNEEARGQATVNTVFHDAVRPSHIVLPVIER</sequence>
<dbReference type="InterPro" id="IPR000383">
    <property type="entry name" value="Xaa-Pro-like_dom"/>
</dbReference>
<dbReference type="InterPro" id="IPR050585">
    <property type="entry name" value="Xaa-Pro_dipeptidyl-ppase/CocE"/>
</dbReference>
<evidence type="ECO:0000313" key="3">
    <source>
        <dbReference type="EMBL" id="OGG45919.1"/>
    </source>
</evidence>
<dbReference type="InterPro" id="IPR029058">
    <property type="entry name" value="AB_hydrolase_fold"/>
</dbReference>
<dbReference type="Pfam" id="PF02129">
    <property type="entry name" value="Peptidase_S15"/>
    <property type="match status" value="1"/>
</dbReference>
<dbReference type="PANTHER" id="PTHR43056:SF10">
    <property type="entry name" value="COCE_NOND FAMILY, PUTATIVE (AFU_ORTHOLOGUE AFUA_7G00600)-RELATED"/>
    <property type="match status" value="1"/>
</dbReference>
<dbReference type="InterPro" id="IPR013736">
    <property type="entry name" value="Xaa-Pro_dipept_C"/>
</dbReference>
<gene>
    <name evidence="3" type="ORF">A3F84_20025</name>
</gene>
<reference evidence="3 4" key="1">
    <citation type="journal article" date="2016" name="Nat. Commun.">
        <title>Thousands of microbial genomes shed light on interconnected biogeochemical processes in an aquifer system.</title>
        <authorList>
            <person name="Anantharaman K."/>
            <person name="Brown C.T."/>
            <person name="Hug L.A."/>
            <person name="Sharon I."/>
            <person name="Castelle C.J."/>
            <person name="Probst A.J."/>
            <person name="Thomas B.C."/>
            <person name="Singh A."/>
            <person name="Wilkins M.J."/>
            <person name="Karaoz U."/>
            <person name="Brodie E.L."/>
            <person name="Williams K.H."/>
            <person name="Hubbard S.S."/>
            <person name="Banfield J.F."/>
        </authorList>
    </citation>
    <scope>NUCLEOTIDE SEQUENCE [LARGE SCALE GENOMIC DNA]</scope>
    <source>
        <strain evidence="4">RIFCSPLOWO2_12_FULL_64_10</strain>
    </source>
</reference>
<feature type="domain" description="Xaa-Pro dipeptidyl-peptidase C-terminal" evidence="2">
    <location>
        <begin position="328"/>
        <end position="577"/>
    </location>
</feature>
<dbReference type="Pfam" id="PF08530">
    <property type="entry name" value="PepX_C"/>
    <property type="match status" value="1"/>
</dbReference>
<evidence type="ECO:0000313" key="4">
    <source>
        <dbReference type="Proteomes" id="UP000178606"/>
    </source>
</evidence>
<dbReference type="Gene3D" id="1.10.3020.10">
    <property type="entry name" value="alpha-amino acid ester hydrolase ( Helical cap domain)"/>
    <property type="match status" value="1"/>
</dbReference>
<keyword evidence="1" id="KW-0378">Hydrolase</keyword>
<dbReference type="NCBIfam" id="TIGR00976">
    <property type="entry name" value="CocE_NonD"/>
    <property type="match status" value="1"/>
</dbReference>
<name>A0A1F6C9R7_HANXR</name>
<accession>A0A1F6C9R7</accession>
<dbReference type="PANTHER" id="PTHR43056">
    <property type="entry name" value="PEPTIDASE S9 PROLYL OLIGOPEPTIDASE"/>
    <property type="match status" value="1"/>
</dbReference>